<dbReference type="InterPro" id="IPR011538">
    <property type="entry name" value="Nuo51_FMN-bd"/>
</dbReference>
<dbReference type="PANTHER" id="PTHR43034">
    <property type="entry name" value="ION-TRANSLOCATING OXIDOREDUCTASE COMPLEX SUBUNIT C"/>
    <property type="match status" value="1"/>
</dbReference>
<dbReference type="Pfam" id="PF12838">
    <property type="entry name" value="Fer4_7"/>
    <property type="match status" value="1"/>
</dbReference>
<name>A0A9D1G4E7_9FIRM</name>
<feature type="binding site" evidence="8">
    <location>
        <position position="400"/>
    </location>
    <ligand>
        <name>[4Fe-4S] cluster</name>
        <dbReference type="ChEBI" id="CHEBI:49883"/>
        <label>2</label>
    </ligand>
</feature>
<accession>A0A9D1G4E7</accession>
<evidence type="ECO:0000256" key="9">
    <source>
        <dbReference type="SAM" id="MobiDB-lite"/>
    </source>
</evidence>
<comment type="caution">
    <text evidence="11">The sequence shown here is derived from an EMBL/GenBank/DDBJ whole genome shotgun (WGS) entry which is preliminary data.</text>
</comment>
<keyword evidence="2 8" id="KW-0004">4Fe-4S</keyword>
<dbReference type="InterPro" id="IPR037225">
    <property type="entry name" value="Nuo51_FMN-bd_sf"/>
</dbReference>
<feature type="binding site" evidence="8">
    <location>
        <position position="403"/>
    </location>
    <ligand>
        <name>[4Fe-4S] cluster</name>
        <dbReference type="ChEBI" id="CHEBI:49883"/>
        <label>2</label>
    </ligand>
</feature>
<dbReference type="Pfam" id="PF10531">
    <property type="entry name" value="SLBB"/>
    <property type="match status" value="1"/>
</dbReference>
<evidence type="ECO:0000259" key="10">
    <source>
        <dbReference type="PROSITE" id="PS51379"/>
    </source>
</evidence>
<feature type="binding site" evidence="8">
    <location>
        <position position="361"/>
    </location>
    <ligand>
        <name>[4Fe-4S] cluster</name>
        <dbReference type="ChEBI" id="CHEBI:49883"/>
        <label>1</label>
    </ligand>
</feature>
<feature type="binding site" evidence="8">
    <location>
        <position position="397"/>
    </location>
    <ligand>
        <name>[4Fe-4S] cluster</name>
        <dbReference type="ChEBI" id="CHEBI:49883"/>
        <label>2</label>
    </ligand>
</feature>
<dbReference type="InterPro" id="IPR017896">
    <property type="entry name" value="4Fe4S_Fe-S-bd"/>
</dbReference>
<feature type="binding site" evidence="8">
    <location>
        <position position="368"/>
    </location>
    <ligand>
        <name>[4Fe-4S] cluster</name>
        <dbReference type="ChEBI" id="CHEBI:49883"/>
        <label>2</label>
    </ligand>
</feature>
<dbReference type="InterPro" id="IPR017900">
    <property type="entry name" value="4Fe4S_Fe_S_CS"/>
</dbReference>
<dbReference type="Pfam" id="PF13375">
    <property type="entry name" value="RnfC_N"/>
    <property type="match status" value="1"/>
</dbReference>
<comment type="cofactor">
    <cofactor evidence="8">
        <name>[4Fe-4S] cluster</name>
        <dbReference type="ChEBI" id="CHEBI:49883"/>
    </cofactor>
    <text evidence="8">Binds 2 [4Fe-4S] clusters per subunit.</text>
</comment>
<evidence type="ECO:0000256" key="2">
    <source>
        <dbReference type="ARBA" id="ARBA00022485"/>
    </source>
</evidence>
<dbReference type="PROSITE" id="PS51379">
    <property type="entry name" value="4FE4S_FER_2"/>
    <property type="match status" value="2"/>
</dbReference>
<evidence type="ECO:0000256" key="7">
    <source>
        <dbReference type="ARBA" id="ARBA00023014"/>
    </source>
</evidence>
<evidence type="ECO:0000256" key="8">
    <source>
        <dbReference type="HAMAP-Rule" id="MF_00461"/>
    </source>
</evidence>
<dbReference type="Proteomes" id="UP000886876">
    <property type="component" value="Unassembled WGS sequence"/>
</dbReference>
<keyword evidence="5 8" id="KW-0249">Electron transport</keyword>
<dbReference type="PANTHER" id="PTHR43034:SF2">
    <property type="entry name" value="ION-TRANSLOCATING OXIDOREDUCTASE COMPLEX SUBUNIT C"/>
    <property type="match status" value="1"/>
</dbReference>
<protein>
    <recommendedName>
        <fullName evidence="8">Ion-translocating oxidoreductase complex subunit C</fullName>
        <ecNumber evidence="8">7.-.-.-</ecNumber>
    </recommendedName>
    <alternativeName>
        <fullName evidence="8">Rnf electron transport complex subunit C</fullName>
    </alternativeName>
</protein>
<feature type="domain" description="4Fe-4S ferredoxin-type" evidence="10">
    <location>
        <begin position="385"/>
        <end position="416"/>
    </location>
</feature>
<evidence type="ECO:0000256" key="6">
    <source>
        <dbReference type="ARBA" id="ARBA00023004"/>
    </source>
</evidence>
<keyword evidence="7 8" id="KW-0411">Iron-sulfur</keyword>
<dbReference type="Gene3D" id="3.40.50.11540">
    <property type="entry name" value="NADH-ubiquinone oxidoreductase 51kDa subunit"/>
    <property type="match status" value="1"/>
</dbReference>
<comment type="function">
    <text evidence="8">Part of a membrane-bound complex that couples electron transfer with translocation of ions across the membrane.</text>
</comment>
<feature type="domain" description="4Fe-4S ferredoxin-type" evidence="10">
    <location>
        <begin position="348"/>
        <end position="378"/>
    </location>
</feature>
<dbReference type="GO" id="GO:0046872">
    <property type="term" value="F:metal ion binding"/>
    <property type="evidence" value="ECO:0007669"/>
    <property type="project" value="UniProtKB-KW"/>
</dbReference>
<dbReference type="GO" id="GO:0022900">
    <property type="term" value="P:electron transport chain"/>
    <property type="evidence" value="ECO:0007669"/>
    <property type="project" value="UniProtKB-UniRule"/>
</dbReference>
<evidence type="ECO:0000313" key="11">
    <source>
        <dbReference type="EMBL" id="HIS97058.1"/>
    </source>
</evidence>
<sequence>MKQLFSGGIHPEGFKELSRGGEPTPVPAPETVVIPLRQHIGSACEPLVSVGDSVLMGQKIGDGDSRSSPVHATVSGTVTAIEEREIPGGDRVKCVIIKNDGKDTPAPMTGRASWLSLSAKEVADIVRECGIVGMGGAAFPTNSKIASTAGKTKDVLINACECEPYITSDDTEMCCFAHDVIGGAKLLCKVLGAEKSIIAIEDNKPEAAEALKAELGDEPSVEIRVLPTRYPQGAKKQLILAVTGREVAPNARSGALFNVTTTANVYRAVTKGQPLLEKIVTVTGDGANEPKNMLVRIGTSFADVIKAAGGIKEETAQVIAGGPMMGKAVGSLDVPVVKGTNAILCLTKVSEAAAEPACIRCGKCVEVCPMNLQPLYLYRYALAEDKEMLDEYYLNDCMECGCCAFICPGKLPLTETFVKAKHMLKKGGK</sequence>
<dbReference type="GO" id="GO:0051539">
    <property type="term" value="F:4 iron, 4 sulfur cluster binding"/>
    <property type="evidence" value="ECO:0007669"/>
    <property type="project" value="UniProtKB-KW"/>
</dbReference>
<dbReference type="Gene3D" id="3.30.70.20">
    <property type="match status" value="1"/>
</dbReference>
<dbReference type="EC" id="7.-.-.-" evidence="8"/>
<feature type="binding site" evidence="8">
    <location>
        <position position="358"/>
    </location>
    <ligand>
        <name>[4Fe-4S] cluster</name>
        <dbReference type="ChEBI" id="CHEBI:49883"/>
        <label>1</label>
    </ligand>
</feature>
<evidence type="ECO:0000313" key="12">
    <source>
        <dbReference type="Proteomes" id="UP000886876"/>
    </source>
</evidence>
<keyword evidence="8" id="KW-0472">Membrane</keyword>
<dbReference type="NCBIfam" id="NF003454">
    <property type="entry name" value="PRK05035.1"/>
    <property type="match status" value="1"/>
</dbReference>
<reference evidence="11" key="2">
    <citation type="journal article" date="2021" name="PeerJ">
        <title>Extensive microbial diversity within the chicken gut microbiome revealed by metagenomics and culture.</title>
        <authorList>
            <person name="Gilroy R."/>
            <person name="Ravi A."/>
            <person name="Getino M."/>
            <person name="Pursley I."/>
            <person name="Horton D.L."/>
            <person name="Alikhan N.F."/>
            <person name="Baker D."/>
            <person name="Gharbi K."/>
            <person name="Hall N."/>
            <person name="Watson M."/>
            <person name="Adriaenssens E.M."/>
            <person name="Foster-Nyarko E."/>
            <person name="Jarju S."/>
            <person name="Secka A."/>
            <person name="Antonio M."/>
            <person name="Oren A."/>
            <person name="Chaudhuri R.R."/>
            <person name="La Ragione R."/>
            <person name="Hildebrand F."/>
            <person name="Pallen M.J."/>
        </authorList>
    </citation>
    <scope>NUCLEOTIDE SEQUENCE</scope>
    <source>
        <strain evidence="11">ChiHecec3B27-6122</strain>
    </source>
</reference>
<dbReference type="GO" id="GO:0009055">
    <property type="term" value="F:electron transfer activity"/>
    <property type="evidence" value="ECO:0007669"/>
    <property type="project" value="InterPro"/>
</dbReference>
<evidence type="ECO:0000256" key="4">
    <source>
        <dbReference type="ARBA" id="ARBA00022737"/>
    </source>
</evidence>
<feature type="binding site" evidence="8">
    <location>
        <position position="364"/>
    </location>
    <ligand>
        <name>[4Fe-4S] cluster</name>
        <dbReference type="ChEBI" id="CHEBI:49883"/>
        <label>1</label>
    </ligand>
</feature>
<dbReference type="InterPro" id="IPR010208">
    <property type="entry name" value="Ion_transpt_RnfC/RsxC"/>
</dbReference>
<gene>
    <name evidence="11" type="primary">rsxC</name>
    <name evidence="8" type="synonym">rnfC</name>
    <name evidence="11" type="ORF">IAD42_03680</name>
</gene>
<dbReference type="PROSITE" id="PS00198">
    <property type="entry name" value="4FE4S_FER_1"/>
    <property type="match status" value="1"/>
</dbReference>
<dbReference type="GO" id="GO:0005886">
    <property type="term" value="C:plasma membrane"/>
    <property type="evidence" value="ECO:0007669"/>
    <property type="project" value="UniProtKB-SubCell"/>
</dbReference>
<keyword evidence="8" id="KW-1003">Cell membrane</keyword>
<evidence type="ECO:0000256" key="1">
    <source>
        <dbReference type="ARBA" id="ARBA00022448"/>
    </source>
</evidence>
<dbReference type="SUPFAM" id="SSF46548">
    <property type="entry name" value="alpha-helical ferredoxin"/>
    <property type="match status" value="1"/>
</dbReference>
<dbReference type="HAMAP" id="MF_00461">
    <property type="entry name" value="RsxC_RnfC"/>
    <property type="match status" value="1"/>
</dbReference>
<keyword evidence="8" id="KW-1278">Translocase</keyword>
<organism evidence="11 12">
    <name type="scientific">Candidatus Scatomorpha pullistercoris</name>
    <dbReference type="NCBI Taxonomy" id="2840929"/>
    <lineage>
        <taxon>Bacteria</taxon>
        <taxon>Bacillati</taxon>
        <taxon>Bacillota</taxon>
        <taxon>Clostridia</taxon>
        <taxon>Eubacteriales</taxon>
        <taxon>Candidatus Scatomorpha</taxon>
    </lineage>
</organism>
<keyword evidence="1 8" id="KW-0813">Transport</keyword>
<dbReference type="SUPFAM" id="SSF142019">
    <property type="entry name" value="Nqo1 FMN-binding domain-like"/>
    <property type="match status" value="1"/>
</dbReference>
<comment type="subcellular location">
    <subcellularLocation>
        <location evidence="8">Cell membrane</location>
        <topology evidence="8">Peripheral membrane protein</topology>
    </subcellularLocation>
</comment>
<dbReference type="InterPro" id="IPR026902">
    <property type="entry name" value="RnfC_N"/>
</dbReference>
<comment type="similarity">
    <text evidence="8">Belongs to the 4Fe4S bacterial-type ferredoxin family. RnfC subfamily.</text>
</comment>
<dbReference type="AlphaFoldDB" id="A0A9D1G4E7"/>
<evidence type="ECO:0000256" key="3">
    <source>
        <dbReference type="ARBA" id="ARBA00022723"/>
    </source>
</evidence>
<comment type="subunit">
    <text evidence="8">The complex is composed of six subunits: RnfA, RnfB, RnfC, RnfD, RnfE and RnfG.</text>
</comment>
<keyword evidence="3 8" id="KW-0479">Metal-binding</keyword>
<keyword evidence="6 8" id="KW-0408">Iron</keyword>
<keyword evidence="4 8" id="KW-0677">Repeat</keyword>
<feature type="binding site" evidence="8">
    <location>
        <position position="407"/>
    </location>
    <ligand>
        <name>[4Fe-4S] cluster</name>
        <dbReference type="ChEBI" id="CHEBI:49883"/>
        <label>1</label>
    </ligand>
</feature>
<feature type="region of interest" description="Disordered" evidence="9">
    <location>
        <begin position="1"/>
        <end position="25"/>
    </location>
</feature>
<dbReference type="Pfam" id="PF01512">
    <property type="entry name" value="Complex1_51K"/>
    <property type="match status" value="1"/>
</dbReference>
<dbReference type="NCBIfam" id="TIGR01945">
    <property type="entry name" value="rnfC"/>
    <property type="match status" value="1"/>
</dbReference>
<dbReference type="InterPro" id="IPR019554">
    <property type="entry name" value="Soluble_ligand-bd"/>
</dbReference>
<dbReference type="EMBL" id="DVJS01000086">
    <property type="protein sequence ID" value="HIS97058.1"/>
    <property type="molecule type" value="Genomic_DNA"/>
</dbReference>
<evidence type="ECO:0000256" key="5">
    <source>
        <dbReference type="ARBA" id="ARBA00022982"/>
    </source>
</evidence>
<proteinExistence type="inferred from homology"/>
<reference evidence="11" key="1">
    <citation type="submission" date="2020-10" db="EMBL/GenBank/DDBJ databases">
        <authorList>
            <person name="Gilroy R."/>
        </authorList>
    </citation>
    <scope>NUCLEOTIDE SEQUENCE</scope>
    <source>
        <strain evidence="11">ChiHecec3B27-6122</strain>
    </source>
</reference>